<reference evidence="6" key="1">
    <citation type="journal article" date="2019" name="Int. J. Syst. Evol. Microbiol.">
        <title>The Global Catalogue of Microorganisms (GCM) 10K type strain sequencing project: providing services to taxonomists for standard genome sequencing and annotation.</title>
        <authorList>
            <consortium name="The Broad Institute Genomics Platform"/>
            <consortium name="The Broad Institute Genome Sequencing Center for Infectious Disease"/>
            <person name="Wu L."/>
            <person name="Ma J."/>
        </authorList>
    </citation>
    <scope>NUCLEOTIDE SEQUENCE [LARGE SCALE GENOMIC DNA]</scope>
    <source>
        <strain evidence="6">TISTR 1827</strain>
    </source>
</reference>
<comment type="catalytic activity">
    <reaction evidence="3">
        <text>3',5'-cyclic UMP + H2O = UMP + H(+)</text>
        <dbReference type="Rhea" id="RHEA:70575"/>
        <dbReference type="ChEBI" id="CHEBI:15377"/>
        <dbReference type="ChEBI" id="CHEBI:15378"/>
        <dbReference type="ChEBI" id="CHEBI:57865"/>
        <dbReference type="ChEBI" id="CHEBI:184387"/>
    </reaction>
    <physiologicalReaction direction="left-to-right" evidence="3">
        <dbReference type="Rhea" id="RHEA:70576"/>
    </physiologicalReaction>
</comment>
<dbReference type="PANTHER" id="PTHR42951:SF9">
    <property type="entry name" value="METAL-DEPENDENT HYDROLASE"/>
    <property type="match status" value="1"/>
</dbReference>
<dbReference type="InterPro" id="IPR001279">
    <property type="entry name" value="Metallo-B-lactamas"/>
</dbReference>
<dbReference type="InterPro" id="IPR050855">
    <property type="entry name" value="NDM-1-like"/>
</dbReference>
<comment type="catalytic activity">
    <reaction evidence="1">
        <text>3',5'-cyclic CMP + H2O = CMP + H(+)</text>
        <dbReference type="Rhea" id="RHEA:72675"/>
        <dbReference type="ChEBI" id="CHEBI:15377"/>
        <dbReference type="ChEBI" id="CHEBI:15378"/>
        <dbReference type="ChEBI" id="CHEBI:58003"/>
        <dbReference type="ChEBI" id="CHEBI:60377"/>
    </reaction>
    <physiologicalReaction direction="left-to-right" evidence="1">
        <dbReference type="Rhea" id="RHEA:72676"/>
    </physiologicalReaction>
</comment>
<dbReference type="EMBL" id="JBHUMY010000001">
    <property type="protein sequence ID" value="MFD2659245.1"/>
    <property type="molecule type" value="Genomic_DNA"/>
</dbReference>
<dbReference type="SUPFAM" id="SSF56281">
    <property type="entry name" value="Metallo-hydrolase/oxidoreductase"/>
    <property type="match status" value="1"/>
</dbReference>
<name>A0ABW5QT46_9BACL</name>
<dbReference type="Proteomes" id="UP001597493">
    <property type="component" value="Unassembled WGS sequence"/>
</dbReference>
<evidence type="ECO:0000313" key="5">
    <source>
        <dbReference type="EMBL" id="MFD2659245.1"/>
    </source>
</evidence>
<organism evidence="5 6">
    <name type="scientific">Paenibacillus thailandensis</name>
    <dbReference type="NCBI Taxonomy" id="393250"/>
    <lineage>
        <taxon>Bacteria</taxon>
        <taxon>Bacillati</taxon>
        <taxon>Bacillota</taxon>
        <taxon>Bacilli</taxon>
        <taxon>Bacillales</taxon>
        <taxon>Paenibacillaceae</taxon>
        <taxon>Paenibacillus</taxon>
    </lineage>
</organism>
<comment type="caution">
    <text evidence="5">The sequence shown here is derived from an EMBL/GenBank/DDBJ whole genome shotgun (WGS) entry which is preliminary data.</text>
</comment>
<evidence type="ECO:0000256" key="1">
    <source>
        <dbReference type="ARBA" id="ARBA00034221"/>
    </source>
</evidence>
<protein>
    <submittedName>
        <fullName evidence="5">MBL fold metallo-hydrolase</fullName>
    </submittedName>
</protein>
<evidence type="ECO:0000256" key="2">
    <source>
        <dbReference type="ARBA" id="ARBA00034301"/>
    </source>
</evidence>
<dbReference type="Pfam" id="PF00753">
    <property type="entry name" value="Lactamase_B"/>
    <property type="match status" value="1"/>
</dbReference>
<keyword evidence="6" id="KW-1185">Reference proteome</keyword>
<dbReference type="PANTHER" id="PTHR42951">
    <property type="entry name" value="METALLO-BETA-LACTAMASE DOMAIN-CONTAINING"/>
    <property type="match status" value="1"/>
</dbReference>
<comment type="function">
    <text evidence="2">Counteracts the endogenous Pycsar antiviral defense system. Phosphodiesterase that enables metal-dependent hydrolysis of host cyclic nucleotide Pycsar defense signals such as cCMP and cUMP.</text>
</comment>
<accession>A0ABW5QT46</accession>
<dbReference type="Gene3D" id="3.60.15.10">
    <property type="entry name" value="Ribonuclease Z/Hydroxyacylglutathione hydrolase-like"/>
    <property type="match status" value="1"/>
</dbReference>
<dbReference type="InterPro" id="IPR036866">
    <property type="entry name" value="RibonucZ/Hydroxyglut_hydro"/>
</dbReference>
<dbReference type="SMART" id="SM00849">
    <property type="entry name" value="Lactamase_B"/>
    <property type="match status" value="1"/>
</dbReference>
<gene>
    <name evidence="5" type="ORF">ACFSW5_03070</name>
</gene>
<evidence type="ECO:0000256" key="3">
    <source>
        <dbReference type="ARBA" id="ARBA00048505"/>
    </source>
</evidence>
<proteinExistence type="predicted"/>
<evidence type="ECO:0000313" key="6">
    <source>
        <dbReference type="Proteomes" id="UP001597493"/>
    </source>
</evidence>
<dbReference type="RefSeq" id="WP_379269637.1">
    <property type="nucleotide sequence ID" value="NZ_JBHUGT010000031.1"/>
</dbReference>
<evidence type="ECO:0000259" key="4">
    <source>
        <dbReference type="SMART" id="SM00849"/>
    </source>
</evidence>
<feature type="domain" description="Metallo-beta-lactamase" evidence="4">
    <location>
        <begin position="20"/>
        <end position="212"/>
    </location>
</feature>
<dbReference type="CDD" id="cd07721">
    <property type="entry name" value="yflN-like_MBL-fold"/>
    <property type="match status" value="1"/>
</dbReference>
<sequence>MKTTKIGYLTQVSFLPRLFPVNCYLVEEEDGLTLIDAALPYSAKGILEAARRIGKPIKRIVLTHAHDDHVGALDVLKRELPEANVYISARDARLLAGDVSLDPEEEQTPVKGGVPKKTATRPDVLLRDGDQVGSLLAVATPGHTPGAMSFLDVRDRALIVGDAFQTRAGLAVSGQLRLLFPFPAMATWSKRTSLQSARKLLELEPSVLAAGHGPMLVNPVTLMRKAVEEADRNLKAKERENHVAKSGT</sequence>